<name>A0A0F9CTZ5_9ZZZZ</name>
<dbReference type="PANTHER" id="PTHR11101">
    <property type="entry name" value="PHOSPHATE TRANSPORTER"/>
    <property type="match status" value="1"/>
</dbReference>
<evidence type="ECO:0000256" key="2">
    <source>
        <dbReference type="ARBA" id="ARBA00022448"/>
    </source>
</evidence>
<feature type="transmembrane region" description="Helical" evidence="6">
    <location>
        <begin position="309"/>
        <end position="330"/>
    </location>
</feature>
<dbReference type="GO" id="GO:0035435">
    <property type="term" value="P:phosphate ion transmembrane transport"/>
    <property type="evidence" value="ECO:0007669"/>
    <property type="project" value="TreeGrafter"/>
</dbReference>
<dbReference type="GO" id="GO:0016020">
    <property type="term" value="C:membrane"/>
    <property type="evidence" value="ECO:0007669"/>
    <property type="project" value="UniProtKB-SubCell"/>
</dbReference>
<evidence type="ECO:0000256" key="3">
    <source>
        <dbReference type="ARBA" id="ARBA00022692"/>
    </source>
</evidence>
<evidence type="ECO:0008006" key="8">
    <source>
        <dbReference type="Google" id="ProtNLM"/>
    </source>
</evidence>
<keyword evidence="4 6" id="KW-1133">Transmembrane helix</keyword>
<evidence type="ECO:0000313" key="7">
    <source>
        <dbReference type="EMBL" id="KKL44926.1"/>
    </source>
</evidence>
<reference evidence="7" key="1">
    <citation type="journal article" date="2015" name="Nature">
        <title>Complex archaea that bridge the gap between prokaryotes and eukaryotes.</title>
        <authorList>
            <person name="Spang A."/>
            <person name="Saw J.H."/>
            <person name="Jorgensen S.L."/>
            <person name="Zaremba-Niedzwiedzka K."/>
            <person name="Martijn J."/>
            <person name="Lind A.E."/>
            <person name="van Eijk R."/>
            <person name="Schleper C."/>
            <person name="Guy L."/>
            <person name="Ettema T.J."/>
        </authorList>
    </citation>
    <scope>NUCLEOTIDE SEQUENCE</scope>
</reference>
<keyword evidence="2" id="KW-0813">Transport</keyword>
<sequence>MYELAIVAIIIALIFDFVNGFNDAANSVATVIGTRVLKPVQAVTLSAAANFIGPFVFGVAVSLTIAKGIVSPEDITVYMILGGLAGAITWSVICTMLGLPISNSHSLIGGILGAGIAGLGFEKLVLDGLSKVLLGIIVSPIGGVIIGFLFAGAIITFFATRRPQTVNKTFGRLQLISSAWFAITHGANDGQKVMGVIVLILVAEGLIASEELDSDFQMPIWIIFAAASAIGLGTFFGGYKVIRTLGLRVSRLKPYQGFAAETGGGIILAVFATLGIPASTTHAITGSIMGAGAVRRKFAVRWKIGRQIVFAWLITIPGSAGIAFLSTKIIELFV</sequence>
<comment type="subcellular location">
    <subcellularLocation>
        <location evidence="1">Membrane</location>
        <topology evidence="1">Multi-pass membrane protein</topology>
    </subcellularLocation>
</comment>
<evidence type="ECO:0000256" key="5">
    <source>
        <dbReference type="ARBA" id="ARBA00023136"/>
    </source>
</evidence>
<feature type="transmembrane region" description="Helical" evidence="6">
    <location>
        <begin position="107"/>
        <end position="126"/>
    </location>
</feature>
<gene>
    <name evidence="7" type="ORF">LCGC14_2360800</name>
</gene>
<feature type="transmembrane region" description="Helical" evidence="6">
    <location>
        <begin position="262"/>
        <end position="288"/>
    </location>
</feature>
<feature type="transmembrane region" description="Helical" evidence="6">
    <location>
        <begin position="44"/>
        <end position="65"/>
    </location>
</feature>
<feature type="transmembrane region" description="Helical" evidence="6">
    <location>
        <begin position="77"/>
        <end position="101"/>
    </location>
</feature>
<keyword evidence="5 6" id="KW-0472">Membrane</keyword>
<evidence type="ECO:0000256" key="6">
    <source>
        <dbReference type="SAM" id="Phobius"/>
    </source>
</evidence>
<keyword evidence="3 6" id="KW-0812">Transmembrane</keyword>
<dbReference type="GO" id="GO:0005315">
    <property type="term" value="F:phosphate transmembrane transporter activity"/>
    <property type="evidence" value="ECO:0007669"/>
    <property type="project" value="InterPro"/>
</dbReference>
<feature type="transmembrane region" description="Helical" evidence="6">
    <location>
        <begin position="133"/>
        <end position="159"/>
    </location>
</feature>
<comment type="caution">
    <text evidence="7">The sequence shown here is derived from an EMBL/GenBank/DDBJ whole genome shotgun (WGS) entry which is preliminary data.</text>
</comment>
<dbReference type="Pfam" id="PF01384">
    <property type="entry name" value="PHO4"/>
    <property type="match status" value="1"/>
</dbReference>
<accession>A0A0F9CTZ5</accession>
<feature type="transmembrane region" description="Helical" evidence="6">
    <location>
        <begin position="190"/>
        <end position="208"/>
    </location>
</feature>
<dbReference type="AlphaFoldDB" id="A0A0F9CTZ5"/>
<dbReference type="EMBL" id="LAZR01034574">
    <property type="protein sequence ID" value="KKL44926.1"/>
    <property type="molecule type" value="Genomic_DNA"/>
</dbReference>
<dbReference type="PANTHER" id="PTHR11101:SF80">
    <property type="entry name" value="PHOSPHATE TRANSPORTER"/>
    <property type="match status" value="1"/>
</dbReference>
<protein>
    <recommendedName>
        <fullName evidence="8">Phosphate transporter</fullName>
    </recommendedName>
</protein>
<feature type="transmembrane region" description="Helical" evidence="6">
    <location>
        <begin position="220"/>
        <end position="242"/>
    </location>
</feature>
<organism evidence="7">
    <name type="scientific">marine sediment metagenome</name>
    <dbReference type="NCBI Taxonomy" id="412755"/>
    <lineage>
        <taxon>unclassified sequences</taxon>
        <taxon>metagenomes</taxon>
        <taxon>ecological metagenomes</taxon>
    </lineage>
</organism>
<proteinExistence type="predicted"/>
<dbReference type="InterPro" id="IPR001204">
    <property type="entry name" value="Phos_transporter"/>
</dbReference>
<evidence type="ECO:0000256" key="4">
    <source>
        <dbReference type="ARBA" id="ARBA00022989"/>
    </source>
</evidence>
<evidence type="ECO:0000256" key="1">
    <source>
        <dbReference type="ARBA" id="ARBA00004141"/>
    </source>
</evidence>